<name>A0ABP9B0Q2_9GAMM</name>
<organism evidence="2 3">
    <name type="scientific">Lysobacter hankyongensis</name>
    <dbReference type="NCBI Taxonomy" id="1176535"/>
    <lineage>
        <taxon>Bacteria</taxon>
        <taxon>Pseudomonadati</taxon>
        <taxon>Pseudomonadota</taxon>
        <taxon>Gammaproteobacteria</taxon>
        <taxon>Lysobacterales</taxon>
        <taxon>Lysobacteraceae</taxon>
        <taxon>Lysobacter</taxon>
    </lineage>
</organism>
<gene>
    <name evidence="2" type="ORF">GCM10023307_12650</name>
</gene>
<feature type="signal peptide" evidence="1">
    <location>
        <begin position="1"/>
        <end position="24"/>
    </location>
</feature>
<keyword evidence="3" id="KW-1185">Reference proteome</keyword>
<dbReference type="RefSeq" id="WP_345302470.1">
    <property type="nucleotide sequence ID" value="NZ_BAABJE010000005.1"/>
</dbReference>
<keyword evidence="1" id="KW-0732">Signal</keyword>
<comment type="caution">
    <text evidence="2">The sequence shown here is derived from an EMBL/GenBank/DDBJ whole genome shotgun (WGS) entry which is preliminary data.</text>
</comment>
<sequence>MFTRRLFIISIVMAASIINGAGMAATKAGILEGNWKLDGAFAPSGETLTATIVELPGQQWRLVLPKDVKPEGMNGDAVLRQAEDNVFVSTSSDDVRIRIAVTAPGKAQMTINIDSSKGFARFAYGMTRIGH</sequence>
<evidence type="ECO:0000313" key="2">
    <source>
        <dbReference type="EMBL" id="GAA4788998.1"/>
    </source>
</evidence>
<accession>A0ABP9B0Q2</accession>
<proteinExistence type="predicted"/>
<reference evidence="3" key="1">
    <citation type="journal article" date="2019" name="Int. J. Syst. Evol. Microbiol.">
        <title>The Global Catalogue of Microorganisms (GCM) 10K type strain sequencing project: providing services to taxonomists for standard genome sequencing and annotation.</title>
        <authorList>
            <consortium name="The Broad Institute Genomics Platform"/>
            <consortium name="The Broad Institute Genome Sequencing Center for Infectious Disease"/>
            <person name="Wu L."/>
            <person name="Ma J."/>
        </authorList>
    </citation>
    <scope>NUCLEOTIDE SEQUENCE [LARGE SCALE GENOMIC DNA]</scope>
    <source>
        <strain evidence="3">JCM 18204</strain>
    </source>
</reference>
<protein>
    <submittedName>
        <fullName evidence="2">Uncharacterized protein</fullName>
    </submittedName>
</protein>
<dbReference type="EMBL" id="BAABJE010000005">
    <property type="protein sequence ID" value="GAA4788998.1"/>
    <property type="molecule type" value="Genomic_DNA"/>
</dbReference>
<feature type="chain" id="PRO_5045906666" evidence="1">
    <location>
        <begin position="25"/>
        <end position="131"/>
    </location>
</feature>
<dbReference type="Proteomes" id="UP001499959">
    <property type="component" value="Unassembled WGS sequence"/>
</dbReference>
<evidence type="ECO:0000256" key="1">
    <source>
        <dbReference type="SAM" id="SignalP"/>
    </source>
</evidence>
<evidence type="ECO:0000313" key="3">
    <source>
        <dbReference type="Proteomes" id="UP001499959"/>
    </source>
</evidence>